<gene>
    <name evidence="1" type="ORF">GCM10010334_53300</name>
</gene>
<reference evidence="1" key="2">
    <citation type="submission" date="2020-09" db="EMBL/GenBank/DDBJ databases">
        <authorList>
            <person name="Sun Q."/>
            <person name="Ohkuma M."/>
        </authorList>
    </citation>
    <scope>NUCLEOTIDE SEQUENCE</scope>
    <source>
        <strain evidence="1">JCM 4637</strain>
    </source>
</reference>
<dbReference type="EMBL" id="BMVC01000011">
    <property type="protein sequence ID" value="GHD04465.1"/>
    <property type="molecule type" value="Genomic_DNA"/>
</dbReference>
<dbReference type="RefSeq" id="WP_229898222.1">
    <property type="nucleotide sequence ID" value="NZ_BMVC01000011.1"/>
</dbReference>
<dbReference type="NCBIfam" id="NF038032">
    <property type="entry name" value="CehA_McbA_metalo"/>
    <property type="match status" value="1"/>
</dbReference>
<reference evidence="1" key="1">
    <citation type="journal article" date="2014" name="Int. J. Syst. Evol. Microbiol.">
        <title>Complete genome sequence of Corynebacterium casei LMG S-19264T (=DSM 44701T), isolated from a smear-ripened cheese.</title>
        <authorList>
            <consortium name="US DOE Joint Genome Institute (JGI-PGF)"/>
            <person name="Walter F."/>
            <person name="Albersmeier A."/>
            <person name="Kalinowski J."/>
            <person name="Ruckert C."/>
        </authorList>
    </citation>
    <scope>NUCLEOTIDE SEQUENCE</scope>
    <source>
        <strain evidence="1">JCM 4637</strain>
    </source>
</reference>
<evidence type="ECO:0008006" key="3">
    <source>
        <dbReference type="Google" id="ProtNLM"/>
    </source>
</evidence>
<dbReference type="Gene3D" id="3.20.20.140">
    <property type="entry name" value="Metal-dependent hydrolases"/>
    <property type="match status" value="1"/>
</dbReference>
<dbReference type="SUPFAM" id="SSF89550">
    <property type="entry name" value="PHP domain-like"/>
    <property type="match status" value="1"/>
</dbReference>
<dbReference type="Pfam" id="PF13263">
    <property type="entry name" value="PHP_C"/>
    <property type="match status" value="1"/>
</dbReference>
<protein>
    <recommendedName>
        <fullName evidence="3">Histidinol phosphatase</fullName>
    </recommendedName>
</protein>
<evidence type="ECO:0000313" key="1">
    <source>
        <dbReference type="EMBL" id="GHD04465.1"/>
    </source>
</evidence>
<dbReference type="AlphaFoldDB" id="A0A919CCN3"/>
<dbReference type="InterPro" id="IPR016195">
    <property type="entry name" value="Pol/histidinol_Pase-like"/>
</dbReference>
<organism evidence="1 2">
    <name type="scientific">Streptomyces finlayi</name>
    <dbReference type="NCBI Taxonomy" id="67296"/>
    <lineage>
        <taxon>Bacteria</taxon>
        <taxon>Bacillati</taxon>
        <taxon>Actinomycetota</taxon>
        <taxon>Actinomycetes</taxon>
        <taxon>Kitasatosporales</taxon>
        <taxon>Streptomycetaceae</taxon>
        <taxon>Streptomyces</taxon>
    </lineage>
</organism>
<sequence length="290" mass="30557">MRLDFLATTEHADAQTHARWGPLAGDDLLVILGQEVTTRTGHWLALGLPAGQTIAWDYGVRDTEDPSLERQLARLRQWGGTSVAAHPHAPYPSGTFMYAYEGFAAVEVWNGAWTSGLPWQADNETALAEWGRELALGVRRGRWRPAVGNSDAHLAGQLGVPHTVVWAEELSTAAVLAGIRAGRSWIAGSGEVEVSFTVTGAGGGSAGVGERLAVAQGEPVVARVDVRGVPSGVVSLHTERGTVHRALLPEGGAGVVKWGTSTEEAGFVRVEVRRPDGTMAALTNPVVLGG</sequence>
<evidence type="ECO:0000313" key="2">
    <source>
        <dbReference type="Proteomes" id="UP000638353"/>
    </source>
</evidence>
<accession>A0A919CCN3</accession>
<comment type="caution">
    <text evidence="1">The sequence shown here is derived from an EMBL/GenBank/DDBJ whole genome shotgun (WGS) entry which is preliminary data.</text>
</comment>
<name>A0A919CCN3_9ACTN</name>
<dbReference type="Proteomes" id="UP000638353">
    <property type="component" value="Unassembled WGS sequence"/>
</dbReference>
<proteinExistence type="predicted"/>